<comment type="caution">
    <text evidence="1">The sequence shown here is derived from an EMBL/GenBank/DDBJ whole genome shotgun (WGS) entry which is preliminary data.</text>
</comment>
<dbReference type="Proteomes" id="UP000004407">
    <property type="component" value="Unassembled WGS sequence"/>
</dbReference>
<proteinExistence type="predicted"/>
<accession>G6B1V9</accession>
<dbReference type="EMBL" id="AFZZ01000253">
    <property type="protein sequence ID" value="EHJ35806.1"/>
    <property type="molecule type" value="Genomic_DNA"/>
</dbReference>
<sequence>MNFGLIVVQIIYSFYKVSANRTQYKTSWLVFIVEMQPNLYKVSVFLAEKTLYTWIKQMKQLNL</sequence>
<protein>
    <submittedName>
        <fullName evidence="1">Uncharacterized protein</fullName>
    </submittedName>
</protein>
<organism evidence="1 2">
    <name type="scientific">Leyella stercorea DSM 18206</name>
    <dbReference type="NCBI Taxonomy" id="1002367"/>
    <lineage>
        <taxon>Bacteria</taxon>
        <taxon>Pseudomonadati</taxon>
        <taxon>Bacteroidota</taxon>
        <taxon>Bacteroidia</taxon>
        <taxon>Bacteroidales</taxon>
        <taxon>Prevotellaceae</taxon>
        <taxon>Leyella</taxon>
    </lineage>
</organism>
<name>G6B1V9_9BACT</name>
<evidence type="ECO:0000313" key="1">
    <source>
        <dbReference type="EMBL" id="EHJ35806.1"/>
    </source>
</evidence>
<dbReference type="AlphaFoldDB" id="G6B1V9"/>
<dbReference type="HOGENOM" id="CLU_2882200_0_0_10"/>
<gene>
    <name evidence="1" type="ORF">HMPREF0673_02889</name>
</gene>
<evidence type="ECO:0000313" key="2">
    <source>
        <dbReference type="Proteomes" id="UP000004407"/>
    </source>
</evidence>
<reference evidence="1 2" key="1">
    <citation type="submission" date="2011-08" db="EMBL/GenBank/DDBJ databases">
        <authorList>
            <person name="Weinstock G."/>
            <person name="Sodergren E."/>
            <person name="Clifton S."/>
            <person name="Fulton L."/>
            <person name="Fulton B."/>
            <person name="Courtney L."/>
            <person name="Fronick C."/>
            <person name="Harrison M."/>
            <person name="Strong C."/>
            <person name="Farmer C."/>
            <person name="Delahaunty K."/>
            <person name="Markovic C."/>
            <person name="Hall O."/>
            <person name="Minx P."/>
            <person name="Tomlinson C."/>
            <person name="Mitreva M."/>
            <person name="Hou S."/>
            <person name="Chen J."/>
            <person name="Wollam A."/>
            <person name="Pepin K.H."/>
            <person name="Johnson M."/>
            <person name="Bhonagiri V."/>
            <person name="Zhang X."/>
            <person name="Suruliraj S."/>
            <person name="Warren W."/>
            <person name="Chinwalla A."/>
            <person name="Mardis E.R."/>
            <person name="Wilson R.K."/>
        </authorList>
    </citation>
    <scope>NUCLEOTIDE SEQUENCE [LARGE SCALE GENOMIC DNA]</scope>
    <source>
        <strain evidence="1 2">DSM 18206</strain>
    </source>
</reference>